<feature type="compositionally biased region" description="Basic and acidic residues" evidence="6">
    <location>
        <begin position="176"/>
        <end position="185"/>
    </location>
</feature>
<feature type="transmembrane region" description="Helical" evidence="7">
    <location>
        <begin position="6"/>
        <end position="34"/>
    </location>
</feature>
<proteinExistence type="inferred from homology"/>
<dbReference type="GO" id="GO:0016020">
    <property type="term" value="C:membrane"/>
    <property type="evidence" value="ECO:0007669"/>
    <property type="project" value="UniProtKB-SubCell"/>
</dbReference>
<protein>
    <recommendedName>
        <fullName evidence="10">DUF1772-domain-containing protein</fullName>
    </recommendedName>
</protein>
<comment type="subcellular location">
    <subcellularLocation>
        <location evidence="1">Membrane</location>
        <topology evidence="1">Multi-pass membrane protein</topology>
    </subcellularLocation>
</comment>
<keyword evidence="3 7" id="KW-1133">Transmembrane helix</keyword>
<feature type="region of interest" description="Disordered" evidence="6">
    <location>
        <begin position="134"/>
        <end position="185"/>
    </location>
</feature>
<evidence type="ECO:0000256" key="6">
    <source>
        <dbReference type="SAM" id="MobiDB-lite"/>
    </source>
</evidence>
<name>A0A194WWD5_MOLSC</name>
<evidence type="ECO:0000256" key="4">
    <source>
        <dbReference type="ARBA" id="ARBA00023136"/>
    </source>
</evidence>
<dbReference type="InterPro" id="IPR013901">
    <property type="entry name" value="Anthrone_oxy"/>
</dbReference>
<organism evidence="8 9">
    <name type="scientific">Mollisia scopiformis</name>
    <name type="common">Conifer needle endophyte fungus</name>
    <name type="synonym">Phialocephala scopiformis</name>
    <dbReference type="NCBI Taxonomy" id="149040"/>
    <lineage>
        <taxon>Eukaryota</taxon>
        <taxon>Fungi</taxon>
        <taxon>Dikarya</taxon>
        <taxon>Ascomycota</taxon>
        <taxon>Pezizomycotina</taxon>
        <taxon>Leotiomycetes</taxon>
        <taxon>Helotiales</taxon>
        <taxon>Mollisiaceae</taxon>
        <taxon>Mollisia</taxon>
    </lineage>
</organism>
<dbReference type="RefSeq" id="XP_018066247.1">
    <property type="nucleotide sequence ID" value="XM_018215693.1"/>
</dbReference>
<evidence type="ECO:0000313" key="8">
    <source>
        <dbReference type="EMBL" id="KUJ11892.1"/>
    </source>
</evidence>
<dbReference type="GeneID" id="28825419"/>
<dbReference type="Proteomes" id="UP000070700">
    <property type="component" value="Unassembled WGS sequence"/>
</dbReference>
<dbReference type="EMBL" id="KQ947425">
    <property type="protein sequence ID" value="KUJ11892.1"/>
    <property type="molecule type" value="Genomic_DNA"/>
</dbReference>
<evidence type="ECO:0000256" key="7">
    <source>
        <dbReference type="SAM" id="Phobius"/>
    </source>
</evidence>
<gene>
    <name evidence="8" type="ORF">LY89DRAFT_688378</name>
</gene>
<keyword evidence="2 7" id="KW-0812">Transmembrane</keyword>
<comment type="similarity">
    <text evidence="5">Belongs to the anthrone oxygenase family.</text>
</comment>
<sequence length="221" mass="23412">MSPTIILAQTLSTSIVLIASGGIASLSLFDLPILQSQPASRSLPSTRWLFSRGSHIFPPASLTSALGFLYLSFLSLGPSRSLGQALRIMKNGGSPKVYGYLAAAILSFSIGPFTQLAMIPTNFQLIEMNEKKGGKRSARSALESDQGGKMRERKAIDSVNGEGEGAESTDLSGPQERTEVKTTKEDDARARTLLKRFETLNAVRAGLIGAGGIVGLVTALL</sequence>
<evidence type="ECO:0000256" key="1">
    <source>
        <dbReference type="ARBA" id="ARBA00004141"/>
    </source>
</evidence>
<evidence type="ECO:0000256" key="2">
    <source>
        <dbReference type="ARBA" id="ARBA00022692"/>
    </source>
</evidence>
<dbReference type="KEGG" id="psco:LY89DRAFT_688378"/>
<evidence type="ECO:0000256" key="5">
    <source>
        <dbReference type="ARBA" id="ARBA00034313"/>
    </source>
</evidence>
<dbReference type="OrthoDB" id="5954308at2759"/>
<reference evidence="8 9" key="1">
    <citation type="submission" date="2015-10" db="EMBL/GenBank/DDBJ databases">
        <title>Full genome of DAOMC 229536 Phialocephala scopiformis, a fungal endophyte of spruce producing the potent anti-insectan compound rugulosin.</title>
        <authorList>
            <consortium name="DOE Joint Genome Institute"/>
            <person name="Walker A.K."/>
            <person name="Frasz S.L."/>
            <person name="Seifert K.A."/>
            <person name="Miller J.D."/>
            <person name="Mondo S.J."/>
            <person name="Labutti K."/>
            <person name="Lipzen A."/>
            <person name="Dockter R."/>
            <person name="Kennedy M."/>
            <person name="Grigoriev I.V."/>
            <person name="Spatafora J.W."/>
        </authorList>
    </citation>
    <scope>NUCLEOTIDE SEQUENCE [LARGE SCALE GENOMIC DNA]</scope>
    <source>
        <strain evidence="8 9">CBS 120377</strain>
    </source>
</reference>
<accession>A0A194WWD5</accession>
<feature type="transmembrane region" description="Helical" evidence="7">
    <location>
        <begin position="97"/>
        <end position="119"/>
    </location>
</feature>
<keyword evidence="9" id="KW-1185">Reference proteome</keyword>
<dbReference type="AlphaFoldDB" id="A0A194WWD5"/>
<keyword evidence="4 7" id="KW-0472">Membrane</keyword>
<dbReference type="Pfam" id="PF08592">
    <property type="entry name" value="Anthrone_oxy"/>
    <property type="match status" value="1"/>
</dbReference>
<dbReference type="PANTHER" id="PTHR35042:SF1">
    <property type="entry name" value="DUF1772-DOMAIN-CONTAINING PROTEIN"/>
    <property type="match status" value="1"/>
</dbReference>
<dbReference type="PANTHER" id="PTHR35042">
    <property type="entry name" value="ANTHRONE OXYGENASE ENCC"/>
    <property type="match status" value="1"/>
</dbReference>
<dbReference type="InParanoid" id="A0A194WWD5"/>
<evidence type="ECO:0000313" key="9">
    <source>
        <dbReference type="Proteomes" id="UP000070700"/>
    </source>
</evidence>
<feature type="compositionally biased region" description="Basic and acidic residues" evidence="6">
    <location>
        <begin position="146"/>
        <end position="156"/>
    </location>
</feature>
<feature type="transmembrane region" description="Helical" evidence="7">
    <location>
        <begin position="55"/>
        <end position="77"/>
    </location>
</feature>
<evidence type="ECO:0000256" key="3">
    <source>
        <dbReference type="ARBA" id="ARBA00022989"/>
    </source>
</evidence>
<evidence type="ECO:0008006" key="10">
    <source>
        <dbReference type="Google" id="ProtNLM"/>
    </source>
</evidence>